<evidence type="ECO:0000313" key="2">
    <source>
        <dbReference type="EMBL" id="MEL0618273.1"/>
    </source>
</evidence>
<dbReference type="Proteomes" id="UP001378242">
    <property type="component" value="Unassembled WGS sequence"/>
</dbReference>
<reference evidence="2 3" key="1">
    <citation type="submission" date="2024-02" db="EMBL/GenBank/DDBJ databases">
        <title>Bacteria isolated from the canopy kelp, Nereocystis luetkeana.</title>
        <authorList>
            <person name="Pfister C.A."/>
            <person name="Younker I.T."/>
            <person name="Light S.H."/>
        </authorList>
    </citation>
    <scope>NUCLEOTIDE SEQUENCE [LARGE SCALE GENOMIC DNA]</scope>
    <source>
        <strain evidence="2 3">TI.5.07</strain>
    </source>
</reference>
<organism evidence="2 3">
    <name type="scientific">Cobetia marina</name>
    <name type="common">Deleya marina</name>
    <dbReference type="NCBI Taxonomy" id="28258"/>
    <lineage>
        <taxon>Bacteria</taxon>
        <taxon>Pseudomonadati</taxon>
        <taxon>Pseudomonadota</taxon>
        <taxon>Gammaproteobacteria</taxon>
        <taxon>Oceanospirillales</taxon>
        <taxon>Halomonadaceae</taxon>
        <taxon>Cobetia</taxon>
    </lineage>
</organism>
<feature type="transmembrane region" description="Helical" evidence="1">
    <location>
        <begin position="54"/>
        <end position="75"/>
    </location>
</feature>
<sequence length="110" mass="11288">MKTRQEGWLGLVAGGVMTLAMAMPAQALDLPGEPEQSGPGAGAMVADALIGRPLLLLTTVAGTAVFLVSAPFAALGGNLDATAETLVKTPAEATFRRCLGCEMSRRAEEM</sequence>
<comment type="caution">
    <text evidence="2">The sequence shown here is derived from an EMBL/GenBank/DDBJ whole genome shotgun (WGS) entry which is preliminary data.</text>
</comment>
<dbReference type="RefSeq" id="WP_205700539.1">
    <property type="nucleotide sequence ID" value="NZ_BJOH01000006.1"/>
</dbReference>
<gene>
    <name evidence="2" type="ORF">V6243_15715</name>
</gene>
<evidence type="ECO:0008006" key="4">
    <source>
        <dbReference type="Google" id="ProtNLM"/>
    </source>
</evidence>
<keyword evidence="1" id="KW-0812">Transmembrane</keyword>
<protein>
    <recommendedName>
        <fullName evidence="4">Multidrug transporter</fullName>
    </recommendedName>
</protein>
<accession>A0ABU9GJE5</accession>
<keyword evidence="1" id="KW-0472">Membrane</keyword>
<proteinExistence type="predicted"/>
<evidence type="ECO:0000313" key="3">
    <source>
        <dbReference type="Proteomes" id="UP001378242"/>
    </source>
</evidence>
<keyword evidence="1" id="KW-1133">Transmembrane helix</keyword>
<evidence type="ECO:0000256" key="1">
    <source>
        <dbReference type="SAM" id="Phobius"/>
    </source>
</evidence>
<keyword evidence="3" id="KW-1185">Reference proteome</keyword>
<name>A0ABU9GJE5_COBMA</name>
<dbReference type="EMBL" id="JBAKAP010000021">
    <property type="protein sequence ID" value="MEL0618273.1"/>
    <property type="molecule type" value="Genomic_DNA"/>
</dbReference>